<dbReference type="GO" id="GO:0003684">
    <property type="term" value="F:damaged DNA binding"/>
    <property type="evidence" value="ECO:0007669"/>
    <property type="project" value="UniProtKB-UniRule"/>
</dbReference>
<dbReference type="GO" id="GO:0043161">
    <property type="term" value="P:proteasome-mediated ubiquitin-dependent protein catabolic process"/>
    <property type="evidence" value="ECO:0007669"/>
    <property type="project" value="UniProtKB-UniRule"/>
</dbReference>
<comment type="subcellular location">
    <subcellularLocation>
        <location evidence="2">Nucleus</location>
    </subcellularLocation>
    <subcellularLocation>
        <location evidence="2">Cytoplasm</location>
    </subcellularLocation>
</comment>
<dbReference type="AlphaFoldDB" id="A0A7S3U2X9"/>
<dbReference type="InterPro" id="IPR006636">
    <property type="entry name" value="STI1_HS-bd"/>
</dbReference>
<proteinExistence type="inferred from homology"/>
<dbReference type="GO" id="GO:0006289">
    <property type="term" value="P:nucleotide-excision repair"/>
    <property type="evidence" value="ECO:0007669"/>
    <property type="project" value="UniProtKB-UniRule"/>
</dbReference>
<dbReference type="GO" id="GO:0043130">
    <property type="term" value="F:ubiquitin binding"/>
    <property type="evidence" value="ECO:0007669"/>
    <property type="project" value="UniProtKB-UniRule"/>
</dbReference>
<dbReference type="PROSITE" id="PS50030">
    <property type="entry name" value="UBA"/>
    <property type="match status" value="1"/>
</dbReference>
<dbReference type="GO" id="GO:0005654">
    <property type="term" value="C:nucleoplasm"/>
    <property type="evidence" value="ECO:0007669"/>
    <property type="project" value="TreeGrafter"/>
</dbReference>
<dbReference type="CDD" id="cd14281">
    <property type="entry name" value="UBA2_Rad23_like"/>
    <property type="match status" value="1"/>
</dbReference>
<organism evidence="4">
    <name type="scientific">Strombidinopsis acuminata</name>
    <dbReference type="NCBI Taxonomy" id="141414"/>
    <lineage>
        <taxon>Eukaryota</taxon>
        <taxon>Sar</taxon>
        <taxon>Alveolata</taxon>
        <taxon>Ciliophora</taxon>
        <taxon>Intramacronucleata</taxon>
        <taxon>Spirotrichea</taxon>
        <taxon>Choreotrichia</taxon>
        <taxon>Choreotrichida</taxon>
        <taxon>Strombidinopsidae</taxon>
        <taxon>Strombidinopsis</taxon>
    </lineage>
</organism>
<dbReference type="SUPFAM" id="SSF46934">
    <property type="entry name" value="UBA-like"/>
    <property type="match status" value="1"/>
</dbReference>
<dbReference type="InterPro" id="IPR015360">
    <property type="entry name" value="XPC-bd"/>
</dbReference>
<keyword evidence="2" id="KW-0227">DNA damage</keyword>
<comment type="similarity">
    <text evidence="2">Belongs to the RAD23 family.</text>
</comment>
<dbReference type="InterPro" id="IPR004806">
    <property type="entry name" value="Rad23"/>
</dbReference>
<dbReference type="FunFam" id="1.10.8.10:FF:000002">
    <property type="entry name" value="UV excision repair protein RAD23 homolog"/>
    <property type="match status" value="1"/>
</dbReference>
<name>A0A7S3U2X9_9SPIT</name>
<dbReference type="PANTHER" id="PTHR10621">
    <property type="entry name" value="UV EXCISION REPAIR PROTEIN RAD23"/>
    <property type="match status" value="1"/>
</dbReference>
<protein>
    <recommendedName>
        <fullName evidence="2">UV excision repair protein RAD23</fullName>
    </recommendedName>
</protein>
<dbReference type="GO" id="GO:0005829">
    <property type="term" value="C:cytosol"/>
    <property type="evidence" value="ECO:0007669"/>
    <property type="project" value="TreeGrafter"/>
</dbReference>
<dbReference type="Pfam" id="PF00627">
    <property type="entry name" value="UBA"/>
    <property type="match status" value="1"/>
</dbReference>
<gene>
    <name evidence="4" type="ORF">SACU0126_LOCUS33552</name>
</gene>
<keyword evidence="2" id="KW-0234">DNA repair</keyword>
<dbReference type="PANTHER" id="PTHR10621:SF0">
    <property type="entry name" value="UV EXCISION REPAIR PROTEIN RAD23"/>
    <property type="match status" value="1"/>
</dbReference>
<comment type="function">
    <text evidence="2">Multiubiquitin chain receptor involved in modulation of proteasomal degradation. Involved in nucleotide excision repair.</text>
</comment>
<dbReference type="SMART" id="SM00727">
    <property type="entry name" value="STI1"/>
    <property type="match status" value="1"/>
</dbReference>
<dbReference type="PRINTS" id="PR01839">
    <property type="entry name" value="RAD23PROTEIN"/>
</dbReference>
<feature type="domain" description="UBA" evidence="3">
    <location>
        <begin position="99"/>
        <end position="140"/>
    </location>
</feature>
<dbReference type="GO" id="GO:0070628">
    <property type="term" value="F:proteasome binding"/>
    <property type="evidence" value="ECO:0007669"/>
    <property type="project" value="TreeGrafter"/>
</dbReference>
<dbReference type="SUPFAM" id="SSF101238">
    <property type="entry name" value="XPC-binding domain"/>
    <property type="match status" value="1"/>
</dbReference>
<evidence type="ECO:0000256" key="2">
    <source>
        <dbReference type="RuleBase" id="RU367049"/>
    </source>
</evidence>
<evidence type="ECO:0000256" key="1">
    <source>
        <dbReference type="ARBA" id="ARBA00023242"/>
    </source>
</evidence>
<evidence type="ECO:0000313" key="4">
    <source>
        <dbReference type="EMBL" id="CAE0601126.1"/>
    </source>
</evidence>
<dbReference type="GO" id="GO:0031593">
    <property type="term" value="F:polyubiquitin modification-dependent protein binding"/>
    <property type="evidence" value="ECO:0007669"/>
    <property type="project" value="UniProtKB-UniRule"/>
</dbReference>
<keyword evidence="2" id="KW-0963">Cytoplasm</keyword>
<dbReference type="InterPro" id="IPR015940">
    <property type="entry name" value="UBA"/>
</dbReference>
<dbReference type="InterPro" id="IPR036353">
    <property type="entry name" value="XPC-bd_sf"/>
</dbReference>
<dbReference type="Gene3D" id="1.10.10.540">
    <property type="entry name" value="XPC-binding domain"/>
    <property type="match status" value="1"/>
</dbReference>
<evidence type="ECO:0000259" key="3">
    <source>
        <dbReference type="PROSITE" id="PS50030"/>
    </source>
</evidence>
<reference evidence="4" key="1">
    <citation type="submission" date="2021-01" db="EMBL/GenBank/DDBJ databases">
        <authorList>
            <person name="Corre E."/>
            <person name="Pelletier E."/>
            <person name="Niang G."/>
            <person name="Scheremetjew M."/>
            <person name="Finn R."/>
            <person name="Kale V."/>
            <person name="Holt S."/>
            <person name="Cochrane G."/>
            <person name="Meng A."/>
            <person name="Brown T."/>
            <person name="Cohen L."/>
        </authorList>
    </citation>
    <scope>NUCLEOTIDE SEQUENCE</scope>
    <source>
        <strain evidence="4">SPMC142</strain>
    </source>
</reference>
<dbReference type="SMART" id="SM00165">
    <property type="entry name" value="UBA"/>
    <property type="match status" value="1"/>
</dbReference>
<dbReference type="Pfam" id="PF09280">
    <property type="entry name" value="XPC-binding"/>
    <property type="match status" value="1"/>
</dbReference>
<keyword evidence="1 2" id="KW-0539">Nucleus</keyword>
<dbReference type="Gene3D" id="1.10.8.10">
    <property type="entry name" value="DNA helicase RuvA subunit, C-terminal domain"/>
    <property type="match status" value="1"/>
</dbReference>
<accession>A0A7S3U2X9</accession>
<dbReference type="InterPro" id="IPR009060">
    <property type="entry name" value="UBA-like_sf"/>
</dbReference>
<sequence>MPAALQELRNHPQFAQLAMMVAQNPQVLAQMLPALQQSNPELVQAIQENPQAFMQLLQEVAGGGGGPQDPVAAMMAAAGGGGGGGGAPGGPQPTVIRLSEDERAAVERLTALGFDRNMAVQAYLACDKNEELAANFLFDNGMDTSD</sequence>
<dbReference type="EMBL" id="HBIQ01105703">
    <property type="protein sequence ID" value="CAE0601126.1"/>
    <property type="molecule type" value="Transcribed_RNA"/>
</dbReference>